<feature type="transmembrane region" description="Helical" evidence="9">
    <location>
        <begin position="27"/>
        <end position="55"/>
    </location>
</feature>
<feature type="transmembrane region" description="Helical" evidence="9">
    <location>
        <begin position="149"/>
        <end position="169"/>
    </location>
</feature>
<feature type="transmembrane region" description="Helical" evidence="9">
    <location>
        <begin position="101"/>
        <end position="128"/>
    </location>
</feature>
<dbReference type="AlphaFoldDB" id="A0AAV3XWJ8"/>
<keyword evidence="7" id="KW-0807">Transducer</keyword>
<evidence type="ECO:0000256" key="6">
    <source>
        <dbReference type="ARBA" id="ARBA00023170"/>
    </source>
</evidence>
<name>A0AAV3XWJ8_9GAST</name>
<feature type="transmembrane region" description="Helical" evidence="9">
    <location>
        <begin position="331"/>
        <end position="356"/>
    </location>
</feature>
<proteinExistence type="predicted"/>
<feature type="domain" description="G-protein coupled receptors family 1 profile" evidence="10">
    <location>
        <begin position="46"/>
        <end position="355"/>
    </location>
</feature>
<dbReference type="GO" id="GO:0005886">
    <property type="term" value="C:plasma membrane"/>
    <property type="evidence" value="ECO:0007669"/>
    <property type="project" value="TreeGrafter"/>
</dbReference>
<evidence type="ECO:0000256" key="5">
    <source>
        <dbReference type="ARBA" id="ARBA00023136"/>
    </source>
</evidence>
<keyword evidence="12" id="KW-1185">Reference proteome</keyword>
<gene>
    <name evidence="11" type="ORF">PoB_000073200</name>
</gene>
<keyword evidence="5 9" id="KW-0472">Membrane</keyword>
<feature type="compositionally biased region" description="Polar residues" evidence="8">
    <location>
        <begin position="239"/>
        <end position="249"/>
    </location>
</feature>
<dbReference type="Gene3D" id="1.20.1070.10">
    <property type="entry name" value="Rhodopsin 7-helix transmembrane proteins"/>
    <property type="match status" value="1"/>
</dbReference>
<evidence type="ECO:0000256" key="4">
    <source>
        <dbReference type="ARBA" id="ARBA00023040"/>
    </source>
</evidence>
<feature type="transmembrane region" description="Helical" evidence="9">
    <location>
        <begin position="296"/>
        <end position="319"/>
    </location>
</feature>
<sequence length="386" mass="43091">MATNSSIEIGSQVTFPKQILSSELYPFLNSFLCVLILVFGMPAICFNAVNVFIFCKIGVTDSITVCFLHLAVCDFCTMVALALGAYFTLFTVLGVPGSENFFTYAFATATTYGLFSDVASATITYIALQRGLCVAWPFLARNAFTRNRSIVVLIIITVFLLGCGMPRAVSFRFIQIFDPSSNSSQILIVHFSEIYDQVDNFYLIFVKLFMGFTQYIIMSVCAVAIFIGMTSSMRLKSTASSTGSDSQAIPKSVKKSENLEGDDKKTDKSFKFINAETKKEKEKKAPQKELLVIKQALTVVLLQIFCTTPGIIAFIYSLFEPRFEIGTEYHNLYFVVYACVDLSNAVNAFANFFIYLNFNTKFRHCFHSVFHCGKLAKETANVSSRK</sequence>
<dbReference type="Proteomes" id="UP000735302">
    <property type="component" value="Unassembled WGS sequence"/>
</dbReference>
<keyword evidence="4" id="KW-0297">G-protein coupled receptor</keyword>
<dbReference type="PROSITE" id="PS50262">
    <property type="entry name" value="G_PROTEIN_RECEP_F1_2"/>
    <property type="match status" value="1"/>
</dbReference>
<evidence type="ECO:0000256" key="8">
    <source>
        <dbReference type="SAM" id="MobiDB-lite"/>
    </source>
</evidence>
<dbReference type="PANTHER" id="PTHR24238:SF75">
    <property type="entry name" value="CHOLECYSTOKININ-LIKE RECEPTOR AT 17D1-RELATED"/>
    <property type="match status" value="1"/>
</dbReference>
<dbReference type="InterPro" id="IPR017452">
    <property type="entry name" value="GPCR_Rhodpsn_7TM"/>
</dbReference>
<dbReference type="GO" id="GO:0008188">
    <property type="term" value="F:neuropeptide receptor activity"/>
    <property type="evidence" value="ECO:0007669"/>
    <property type="project" value="TreeGrafter"/>
</dbReference>
<dbReference type="EMBL" id="BLXT01000063">
    <property type="protein sequence ID" value="GFN74226.1"/>
    <property type="molecule type" value="Genomic_DNA"/>
</dbReference>
<comment type="subcellular location">
    <subcellularLocation>
        <location evidence="1">Membrane</location>
        <topology evidence="1">Multi-pass membrane protein</topology>
    </subcellularLocation>
</comment>
<dbReference type="PANTHER" id="PTHR24238">
    <property type="entry name" value="G-PROTEIN COUPLED RECEPTOR"/>
    <property type="match status" value="1"/>
</dbReference>
<evidence type="ECO:0000259" key="10">
    <source>
        <dbReference type="PROSITE" id="PS50262"/>
    </source>
</evidence>
<feature type="transmembrane region" description="Helical" evidence="9">
    <location>
        <begin position="201"/>
        <end position="227"/>
    </location>
</feature>
<evidence type="ECO:0000256" key="7">
    <source>
        <dbReference type="ARBA" id="ARBA00023224"/>
    </source>
</evidence>
<evidence type="ECO:0000256" key="2">
    <source>
        <dbReference type="ARBA" id="ARBA00022692"/>
    </source>
</evidence>
<evidence type="ECO:0000256" key="1">
    <source>
        <dbReference type="ARBA" id="ARBA00004141"/>
    </source>
</evidence>
<evidence type="ECO:0000313" key="12">
    <source>
        <dbReference type="Proteomes" id="UP000735302"/>
    </source>
</evidence>
<reference evidence="11 12" key="1">
    <citation type="journal article" date="2021" name="Elife">
        <title>Chloroplast acquisition without the gene transfer in kleptoplastic sea slugs, Plakobranchus ocellatus.</title>
        <authorList>
            <person name="Maeda T."/>
            <person name="Takahashi S."/>
            <person name="Yoshida T."/>
            <person name="Shimamura S."/>
            <person name="Takaki Y."/>
            <person name="Nagai Y."/>
            <person name="Toyoda A."/>
            <person name="Suzuki Y."/>
            <person name="Arimoto A."/>
            <person name="Ishii H."/>
            <person name="Satoh N."/>
            <person name="Nishiyama T."/>
            <person name="Hasebe M."/>
            <person name="Maruyama T."/>
            <person name="Minagawa J."/>
            <person name="Obokata J."/>
            <person name="Shigenobu S."/>
        </authorList>
    </citation>
    <scope>NUCLEOTIDE SEQUENCE [LARGE SCALE GENOMIC DNA]</scope>
</reference>
<dbReference type="SUPFAM" id="SSF81321">
    <property type="entry name" value="Family A G protein-coupled receptor-like"/>
    <property type="match status" value="1"/>
</dbReference>
<evidence type="ECO:0000256" key="9">
    <source>
        <dbReference type="SAM" id="Phobius"/>
    </source>
</evidence>
<keyword evidence="2 9" id="KW-0812">Transmembrane</keyword>
<evidence type="ECO:0000313" key="11">
    <source>
        <dbReference type="EMBL" id="GFN74226.1"/>
    </source>
</evidence>
<feature type="compositionally biased region" description="Basic and acidic residues" evidence="8">
    <location>
        <begin position="254"/>
        <end position="264"/>
    </location>
</feature>
<feature type="transmembrane region" description="Helical" evidence="9">
    <location>
        <begin position="67"/>
        <end position="89"/>
    </location>
</feature>
<feature type="region of interest" description="Disordered" evidence="8">
    <location>
        <begin position="239"/>
        <end position="264"/>
    </location>
</feature>
<comment type="caution">
    <text evidence="11">The sequence shown here is derived from an EMBL/GenBank/DDBJ whole genome shotgun (WGS) entry which is preliminary data.</text>
</comment>
<keyword evidence="6 11" id="KW-0675">Receptor</keyword>
<organism evidence="11 12">
    <name type="scientific">Plakobranchus ocellatus</name>
    <dbReference type="NCBI Taxonomy" id="259542"/>
    <lineage>
        <taxon>Eukaryota</taxon>
        <taxon>Metazoa</taxon>
        <taxon>Spiralia</taxon>
        <taxon>Lophotrochozoa</taxon>
        <taxon>Mollusca</taxon>
        <taxon>Gastropoda</taxon>
        <taxon>Heterobranchia</taxon>
        <taxon>Euthyneura</taxon>
        <taxon>Panpulmonata</taxon>
        <taxon>Sacoglossa</taxon>
        <taxon>Placobranchoidea</taxon>
        <taxon>Plakobranchidae</taxon>
        <taxon>Plakobranchus</taxon>
    </lineage>
</organism>
<dbReference type="Pfam" id="PF00001">
    <property type="entry name" value="7tm_1"/>
    <property type="match status" value="1"/>
</dbReference>
<protein>
    <submittedName>
        <fullName evidence="11">Chemosensory receptor c</fullName>
    </submittedName>
</protein>
<dbReference type="InterPro" id="IPR000276">
    <property type="entry name" value="GPCR_Rhodpsn"/>
</dbReference>
<keyword evidence="3 9" id="KW-1133">Transmembrane helix</keyword>
<accession>A0AAV3XWJ8</accession>
<evidence type="ECO:0000256" key="3">
    <source>
        <dbReference type="ARBA" id="ARBA00022989"/>
    </source>
</evidence>